<evidence type="ECO:0000256" key="1">
    <source>
        <dbReference type="SAM" id="Phobius"/>
    </source>
</evidence>
<evidence type="ECO:0000313" key="3">
    <source>
        <dbReference type="WBParaSite" id="PSU_v2.g14892.t1"/>
    </source>
</evidence>
<keyword evidence="1" id="KW-1133">Transmembrane helix</keyword>
<name>A0A914Y6L2_9BILA</name>
<feature type="transmembrane region" description="Helical" evidence="1">
    <location>
        <begin position="12"/>
        <end position="32"/>
    </location>
</feature>
<dbReference type="AlphaFoldDB" id="A0A914Y6L2"/>
<reference evidence="3" key="1">
    <citation type="submission" date="2022-11" db="UniProtKB">
        <authorList>
            <consortium name="WormBaseParasite"/>
        </authorList>
    </citation>
    <scope>IDENTIFICATION</scope>
</reference>
<dbReference type="WBParaSite" id="PSU_v2.g14892.t1">
    <property type="protein sequence ID" value="PSU_v2.g14892.t1"/>
    <property type="gene ID" value="PSU_v2.g14892"/>
</dbReference>
<sequence length="179" mass="21049">MTKQLAESKKIIINIFFYLVAFPICDILVFGGPDNETTLEKRSEHIVAFVSVIEEKLKEENEERQTKLQSIQEWDSEVKGLKTSVEYFKQRNGNGWEVETIYGVSKCKEHFAILITHVIRHAVRIFTQKRDTLCSTYGDDENRDCWKENHYWTENGAKQVAQEWKYFLENGQYSAVRND</sequence>
<keyword evidence="1" id="KW-0812">Transmembrane</keyword>
<accession>A0A914Y6L2</accession>
<evidence type="ECO:0000313" key="2">
    <source>
        <dbReference type="Proteomes" id="UP000887577"/>
    </source>
</evidence>
<organism evidence="2 3">
    <name type="scientific">Panagrolaimus superbus</name>
    <dbReference type="NCBI Taxonomy" id="310955"/>
    <lineage>
        <taxon>Eukaryota</taxon>
        <taxon>Metazoa</taxon>
        <taxon>Ecdysozoa</taxon>
        <taxon>Nematoda</taxon>
        <taxon>Chromadorea</taxon>
        <taxon>Rhabditida</taxon>
        <taxon>Tylenchina</taxon>
        <taxon>Panagrolaimomorpha</taxon>
        <taxon>Panagrolaimoidea</taxon>
        <taxon>Panagrolaimidae</taxon>
        <taxon>Panagrolaimus</taxon>
    </lineage>
</organism>
<protein>
    <submittedName>
        <fullName evidence="3">Uncharacterized protein</fullName>
    </submittedName>
</protein>
<keyword evidence="1" id="KW-0472">Membrane</keyword>
<keyword evidence="2" id="KW-1185">Reference proteome</keyword>
<dbReference type="Proteomes" id="UP000887577">
    <property type="component" value="Unplaced"/>
</dbReference>
<proteinExistence type="predicted"/>